<evidence type="ECO:0000256" key="9">
    <source>
        <dbReference type="SAM" id="MobiDB-lite"/>
    </source>
</evidence>
<dbReference type="InterPro" id="IPR051421">
    <property type="entry name" value="RNA_Proc_DNA_Dmg_Regulator"/>
</dbReference>
<dbReference type="OrthoDB" id="547031at2759"/>
<keyword evidence="5" id="KW-0507">mRNA processing</keyword>
<evidence type="ECO:0000259" key="11">
    <source>
        <dbReference type="Pfam" id="PF22782"/>
    </source>
</evidence>
<evidence type="ECO:0000256" key="6">
    <source>
        <dbReference type="ARBA" id="ARBA00023187"/>
    </source>
</evidence>
<dbReference type="InterPro" id="IPR024974">
    <property type="entry name" value="Sde2_N"/>
</dbReference>
<keyword evidence="8" id="KW-0131">Cell cycle</keyword>
<sequence length="286" mass="30910">MAPQINILLTSFPGLGLPSTLSVPINASSSISNLTSTLSERIPQVASSRLILTTTSNKQLILHSSAPLTSLLSSPDDAFLPLRLSAPLCGGKGGFGSQLRAAGGRMSSRKKRNQGDNNGSSRNLDGRRLRTVTEAKALAEFLAVKPDMDKKEKEERRKRWESIVEMADRKEDEIKNGTNARLDGKWVEAKEELEQKVRDEVIAAYKAGEIENALAQKESDSSGAGSEGSESEGVMEASTSKSIKNEQVLKIFGWDDDEFMSDSDEEGGENAITADNDPKGKGKKNP</sequence>
<evidence type="ECO:0000313" key="12">
    <source>
        <dbReference type="EMBL" id="OCK75321.1"/>
    </source>
</evidence>
<dbReference type="Proteomes" id="UP000250266">
    <property type="component" value="Unassembled WGS sequence"/>
</dbReference>
<dbReference type="GO" id="GO:0008380">
    <property type="term" value="P:RNA splicing"/>
    <property type="evidence" value="ECO:0007669"/>
    <property type="project" value="UniProtKB-KW"/>
</dbReference>
<evidence type="ECO:0000256" key="5">
    <source>
        <dbReference type="ARBA" id="ARBA00022664"/>
    </source>
</evidence>
<gene>
    <name evidence="12" type="ORF">K432DRAFT_386286</name>
</gene>
<feature type="compositionally biased region" description="Low complexity" evidence="9">
    <location>
        <begin position="221"/>
        <end position="232"/>
    </location>
</feature>
<dbReference type="PANTHER" id="PTHR12786:SF1">
    <property type="entry name" value="SPLICING REGULATOR SDE2"/>
    <property type="match status" value="1"/>
</dbReference>
<evidence type="ECO:0008006" key="14">
    <source>
        <dbReference type="Google" id="ProtNLM"/>
    </source>
</evidence>
<evidence type="ECO:0000256" key="4">
    <source>
        <dbReference type="ARBA" id="ARBA00022490"/>
    </source>
</evidence>
<comment type="subcellular location">
    <subcellularLocation>
        <location evidence="2">Cytoplasm</location>
    </subcellularLocation>
    <subcellularLocation>
        <location evidence="1">Nucleus</location>
    </subcellularLocation>
</comment>
<proteinExistence type="inferred from homology"/>
<comment type="similarity">
    <text evidence="3">Belongs to the SDE2 family.</text>
</comment>
<dbReference type="GO" id="GO:0006397">
    <property type="term" value="P:mRNA processing"/>
    <property type="evidence" value="ECO:0007669"/>
    <property type="project" value="UniProtKB-KW"/>
</dbReference>
<dbReference type="PANTHER" id="PTHR12786">
    <property type="entry name" value="SPLICING FACTOR SF3A-RELATED"/>
    <property type="match status" value="1"/>
</dbReference>
<keyword evidence="4" id="KW-0963">Cytoplasm</keyword>
<feature type="domain" description="SDE2-like" evidence="11">
    <location>
        <begin position="90"/>
        <end position="201"/>
    </location>
</feature>
<evidence type="ECO:0000313" key="13">
    <source>
        <dbReference type="Proteomes" id="UP000250266"/>
    </source>
</evidence>
<evidence type="ECO:0000259" key="10">
    <source>
        <dbReference type="Pfam" id="PF13019"/>
    </source>
</evidence>
<feature type="domain" description="Sde2 ubiquitin" evidence="10">
    <location>
        <begin position="5"/>
        <end position="89"/>
    </location>
</feature>
<dbReference type="EMBL" id="KV745333">
    <property type="protein sequence ID" value="OCK75321.1"/>
    <property type="molecule type" value="Genomic_DNA"/>
</dbReference>
<evidence type="ECO:0000256" key="7">
    <source>
        <dbReference type="ARBA" id="ARBA00023242"/>
    </source>
</evidence>
<dbReference type="GO" id="GO:0005737">
    <property type="term" value="C:cytoplasm"/>
    <property type="evidence" value="ECO:0007669"/>
    <property type="project" value="UniProtKB-SubCell"/>
</dbReference>
<evidence type="ECO:0000256" key="1">
    <source>
        <dbReference type="ARBA" id="ARBA00004123"/>
    </source>
</evidence>
<name>A0A8E2E0X7_9PEZI</name>
<evidence type="ECO:0000256" key="8">
    <source>
        <dbReference type="ARBA" id="ARBA00023306"/>
    </source>
</evidence>
<feature type="region of interest" description="Disordered" evidence="9">
    <location>
        <begin position="211"/>
        <end position="286"/>
    </location>
</feature>
<dbReference type="Pfam" id="PF22782">
    <property type="entry name" value="SDE2"/>
    <property type="match status" value="1"/>
</dbReference>
<keyword evidence="7" id="KW-0539">Nucleus</keyword>
<accession>A0A8E2E0X7</accession>
<evidence type="ECO:0000256" key="3">
    <source>
        <dbReference type="ARBA" id="ARBA00008726"/>
    </source>
</evidence>
<evidence type="ECO:0000256" key="2">
    <source>
        <dbReference type="ARBA" id="ARBA00004496"/>
    </source>
</evidence>
<keyword evidence="13" id="KW-1185">Reference proteome</keyword>
<protein>
    <recommendedName>
        <fullName evidence="14">Sde2 N-terminal ubiquitin domain-containing protein</fullName>
    </recommendedName>
</protein>
<organism evidence="12 13">
    <name type="scientific">Lepidopterella palustris CBS 459.81</name>
    <dbReference type="NCBI Taxonomy" id="1314670"/>
    <lineage>
        <taxon>Eukaryota</taxon>
        <taxon>Fungi</taxon>
        <taxon>Dikarya</taxon>
        <taxon>Ascomycota</taxon>
        <taxon>Pezizomycotina</taxon>
        <taxon>Dothideomycetes</taxon>
        <taxon>Pleosporomycetidae</taxon>
        <taxon>Mytilinidiales</taxon>
        <taxon>Argynnaceae</taxon>
        <taxon>Lepidopterella</taxon>
    </lineage>
</organism>
<feature type="region of interest" description="Disordered" evidence="9">
    <location>
        <begin position="99"/>
        <end position="127"/>
    </location>
</feature>
<feature type="compositionally biased region" description="Acidic residues" evidence="9">
    <location>
        <begin position="254"/>
        <end position="268"/>
    </location>
</feature>
<dbReference type="Pfam" id="PF13019">
    <property type="entry name" value="Sde2_N_Ubi_yeast"/>
    <property type="match status" value="1"/>
</dbReference>
<keyword evidence="6" id="KW-0508">mRNA splicing</keyword>
<dbReference type="GO" id="GO:0005634">
    <property type="term" value="C:nucleus"/>
    <property type="evidence" value="ECO:0007669"/>
    <property type="project" value="UniProtKB-SubCell"/>
</dbReference>
<dbReference type="InterPro" id="IPR053822">
    <property type="entry name" value="SDE2-like_dom"/>
</dbReference>
<dbReference type="AlphaFoldDB" id="A0A8E2E0X7"/>
<reference evidence="12 13" key="1">
    <citation type="journal article" date="2016" name="Nat. Commun.">
        <title>Ectomycorrhizal ecology is imprinted in the genome of the dominant symbiotic fungus Cenococcum geophilum.</title>
        <authorList>
            <consortium name="DOE Joint Genome Institute"/>
            <person name="Peter M."/>
            <person name="Kohler A."/>
            <person name="Ohm R.A."/>
            <person name="Kuo A."/>
            <person name="Krutzmann J."/>
            <person name="Morin E."/>
            <person name="Arend M."/>
            <person name="Barry K.W."/>
            <person name="Binder M."/>
            <person name="Choi C."/>
            <person name="Clum A."/>
            <person name="Copeland A."/>
            <person name="Grisel N."/>
            <person name="Haridas S."/>
            <person name="Kipfer T."/>
            <person name="LaButti K."/>
            <person name="Lindquist E."/>
            <person name="Lipzen A."/>
            <person name="Maire R."/>
            <person name="Meier B."/>
            <person name="Mihaltcheva S."/>
            <person name="Molinier V."/>
            <person name="Murat C."/>
            <person name="Poggeler S."/>
            <person name="Quandt C.A."/>
            <person name="Sperisen C."/>
            <person name="Tritt A."/>
            <person name="Tisserant E."/>
            <person name="Crous P.W."/>
            <person name="Henrissat B."/>
            <person name="Nehls U."/>
            <person name="Egli S."/>
            <person name="Spatafora J.W."/>
            <person name="Grigoriev I.V."/>
            <person name="Martin F.M."/>
        </authorList>
    </citation>
    <scope>NUCLEOTIDE SEQUENCE [LARGE SCALE GENOMIC DNA]</scope>
    <source>
        <strain evidence="12 13">CBS 459.81</strain>
    </source>
</reference>